<protein>
    <submittedName>
        <fullName evidence="2">Uncharacterized protein</fullName>
    </submittedName>
</protein>
<dbReference type="RefSeq" id="WP_152981024.1">
    <property type="nucleotide sequence ID" value="NZ_JACIUV010000004.1"/>
</dbReference>
<proteinExistence type="predicted"/>
<dbReference type="OrthoDB" id="5998313at2"/>
<dbReference type="EMBL" id="JACIUV010000004">
    <property type="protein sequence ID" value="MBB1117469.1"/>
    <property type="molecule type" value="Genomic_DNA"/>
</dbReference>
<keyword evidence="1" id="KW-0732">Signal</keyword>
<organism evidence="2 3">
    <name type="scientific">Stenotrophomonas koreensis</name>
    <dbReference type="NCBI Taxonomy" id="266128"/>
    <lineage>
        <taxon>Bacteria</taxon>
        <taxon>Pseudomonadati</taxon>
        <taxon>Pseudomonadota</taxon>
        <taxon>Gammaproteobacteria</taxon>
        <taxon>Lysobacterales</taxon>
        <taxon>Lysobacteraceae</taxon>
        <taxon>Stenotrophomonas</taxon>
    </lineage>
</organism>
<accession>A0A7W3YW11</accession>
<feature type="signal peptide" evidence="1">
    <location>
        <begin position="1"/>
        <end position="22"/>
    </location>
</feature>
<sequence length="109" mass="11747">MKPRLLLAAVLLASAAGLPAMAQPISDDIPTLATVQVRPDAEQQLELLARKVVDLAAVEVRPDALTLLQAAGLVPVNLERWIDLPTLPSLPSRAMIRLPYEVLPSALQR</sequence>
<name>A0A7W3YW11_9GAMM</name>
<reference evidence="2 3" key="1">
    <citation type="submission" date="2020-08" db="EMBL/GenBank/DDBJ databases">
        <title>Stenotrophomonas sp. W1S232.</title>
        <authorList>
            <person name="Deng Y."/>
        </authorList>
    </citation>
    <scope>NUCLEOTIDE SEQUENCE [LARGE SCALE GENOMIC DNA]</scope>
    <source>
        <strain evidence="2 3">W1S232</strain>
    </source>
</reference>
<evidence type="ECO:0000313" key="3">
    <source>
        <dbReference type="Proteomes" id="UP000550609"/>
    </source>
</evidence>
<evidence type="ECO:0000256" key="1">
    <source>
        <dbReference type="SAM" id="SignalP"/>
    </source>
</evidence>
<gene>
    <name evidence="2" type="ORF">H4O09_10455</name>
</gene>
<feature type="chain" id="PRO_5031567332" evidence="1">
    <location>
        <begin position="23"/>
        <end position="109"/>
    </location>
</feature>
<dbReference type="AlphaFoldDB" id="A0A7W3YW11"/>
<comment type="caution">
    <text evidence="2">The sequence shown here is derived from an EMBL/GenBank/DDBJ whole genome shotgun (WGS) entry which is preliminary data.</text>
</comment>
<evidence type="ECO:0000313" key="2">
    <source>
        <dbReference type="EMBL" id="MBB1117469.1"/>
    </source>
</evidence>
<dbReference type="Proteomes" id="UP000550609">
    <property type="component" value="Unassembled WGS sequence"/>
</dbReference>